<name>A0A949TWK1_9CLOT</name>
<dbReference type="Pfam" id="PF23357">
    <property type="entry name" value="DUF7088"/>
    <property type="match status" value="1"/>
</dbReference>
<keyword evidence="5" id="KW-1185">Reference proteome</keyword>
<evidence type="ECO:0000256" key="1">
    <source>
        <dbReference type="SAM" id="Phobius"/>
    </source>
</evidence>
<accession>A0A949TWK1</accession>
<evidence type="ECO:0000259" key="3">
    <source>
        <dbReference type="Pfam" id="PF23357"/>
    </source>
</evidence>
<comment type="caution">
    <text evidence="4">The sequence shown here is derived from an EMBL/GenBank/DDBJ whole genome shotgun (WGS) entry which is preliminary data.</text>
</comment>
<dbReference type="InterPro" id="IPR019196">
    <property type="entry name" value="ABC_transp_unknown"/>
</dbReference>
<proteinExistence type="predicted"/>
<organism evidence="4 5">
    <name type="scientific">Clostridium thailandense</name>
    <dbReference type="NCBI Taxonomy" id="2794346"/>
    <lineage>
        <taxon>Bacteria</taxon>
        <taxon>Bacillati</taxon>
        <taxon>Bacillota</taxon>
        <taxon>Clostridia</taxon>
        <taxon>Eubacteriales</taxon>
        <taxon>Clostridiaceae</taxon>
        <taxon>Clostridium</taxon>
    </lineage>
</organism>
<dbReference type="InterPro" id="IPR055396">
    <property type="entry name" value="DUF7088"/>
</dbReference>
<sequence length="481" mass="52956">MKNVKNIKNLFNEKKSKKGSLAVLTLALALVFLIGINLLLGKLNWNKDLTKNKMFTLSDQTYKILDNLKQDITIYGFYQSGQENYTVKTILDQYAAHSEHIKVVYRDPSKYPQLTQKFSKDNNKIDAGSIVVENGSKFKVLNQDSFLSTTSSNSSDSSASPSQSLAVEQNITSGIIYVTSDKSTIIYALQGQGEDELSSQITNQLSLENYAVSSINLSLKDASIKDDSILLVVSPKRDLSAPEADTIEKYLSKGGKAVFLMDLTENDLPNFQSVLNNYGLSMQRAITVEGDSSYVSQNPIYLLPEQKSHDILSSLINNNLRVLIPGAQSIKISKNQKSSLTIEPLLTTTNKSWGKTNLKTDTLEKQSGDLNGPFNIAVAVTDKSSNAKVSDTKIVVVANATFTNSQVVSLSNNANLDFFMNSISWAQGKRDDISVRPKALDNYTLQVSALNRLVASTFVVLVIPGVILIIGISVWIKRRKL</sequence>
<feature type="domain" description="ABC-type uncharacterised transport system" evidence="2">
    <location>
        <begin position="189"/>
        <end position="421"/>
    </location>
</feature>
<reference evidence="4" key="1">
    <citation type="submission" date="2020-12" db="EMBL/GenBank/DDBJ databases">
        <title>Clostridium thailandense sp. nov., a novel acetogenic bacterium isolated from peat land soil in Thailand.</title>
        <authorList>
            <person name="Chaikitkaew S."/>
            <person name="Birkeland N.K."/>
        </authorList>
    </citation>
    <scope>NUCLEOTIDE SEQUENCE</scope>
    <source>
        <strain evidence="4">PL3</strain>
    </source>
</reference>
<evidence type="ECO:0000313" key="4">
    <source>
        <dbReference type="EMBL" id="MBV7273803.1"/>
    </source>
</evidence>
<keyword evidence="1" id="KW-0812">Transmembrane</keyword>
<feature type="transmembrane region" description="Helical" evidence="1">
    <location>
        <begin position="453"/>
        <end position="476"/>
    </location>
</feature>
<keyword evidence="1" id="KW-1133">Transmembrane helix</keyword>
<gene>
    <name evidence="4" type="ORF">I6U48_12880</name>
</gene>
<dbReference type="EMBL" id="JAEEGC010000054">
    <property type="protein sequence ID" value="MBV7273803.1"/>
    <property type="molecule type" value="Genomic_DNA"/>
</dbReference>
<evidence type="ECO:0000313" key="5">
    <source>
        <dbReference type="Proteomes" id="UP000694308"/>
    </source>
</evidence>
<evidence type="ECO:0000259" key="2">
    <source>
        <dbReference type="Pfam" id="PF09822"/>
    </source>
</evidence>
<feature type="domain" description="DUF7088" evidence="3">
    <location>
        <begin position="51"/>
        <end position="133"/>
    </location>
</feature>
<protein>
    <submittedName>
        <fullName evidence="4">GldG family protein</fullName>
    </submittedName>
</protein>
<dbReference type="Proteomes" id="UP000694308">
    <property type="component" value="Unassembled WGS sequence"/>
</dbReference>
<dbReference type="AlphaFoldDB" id="A0A949TWK1"/>
<keyword evidence="1" id="KW-0472">Membrane</keyword>
<dbReference type="Pfam" id="PF09822">
    <property type="entry name" value="ABC_transp_aux"/>
    <property type="match status" value="1"/>
</dbReference>
<dbReference type="RefSeq" id="WP_218320871.1">
    <property type="nucleotide sequence ID" value="NZ_JAEEGC010000054.1"/>
</dbReference>